<feature type="compositionally biased region" description="Polar residues" evidence="2">
    <location>
        <begin position="158"/>
        <end position="180"/>
    </location>
</feature>
<feature type="coiled-coil region" evidence="1">
    <location>
        <begin position="224"/>
        <end position="272"/>
    </location>
</feature>
<dbReference type="AlphaFoldDB" id="A0A1X7V9J3"/>
<name>A0A1X7V9J3_AMPQE</name>
<organism evidence="3">
    <name type="scientific">Amphimedon queenslandica</name>
    <name type="common">Sponge</name>
    <dbReference type="NCBI Taxonomy" id="400682"/>
    <lineage>
        <taxon>Eukaryota</taxon>
        <taxon>Metazoa</taxon>
        <taxon>Porifera</taxon>
        <taxon>Demospongiae</taxon>
        <taxon>Heteroscleromorpha</taxon>
        <taxon>Haplosclerida</taxon>
        <taxon>Niphatidae</taxon>
        <taxon>Amphimedon</taxon>
    </lineage>
</organism>
<sequence length="406" mass="45923">MSDPASILVLGNKMREQIKELQERRAAAMMNEIADLQRERDIALSRLKATEGQVKELQADNSLLKEKCGAENDLKIEINALKQLCKEERLIANDLKKKLHGSEKKCKDLTLKLQAIGTGGVNSPVLGLHSPLISHLRVPLSKDKSQSMSDLSNRKNVEQASSQPGSPSLTPVQSPFSSPTFVPRRYKLSTVANMNQETQTDAMNTEPSMSPMMENLPRPVLEALASARDDLMTLNDQNNLLLEKLQKAEYEKKMWERKEAEINEKHKVLKEESDVLCESLSQFSQWVQYKLSSVEEEMDICKVIYSLHGSLSKDTQAIEEMRQKLLKSESSIYHLTSVNDQLKNALADVEIQLQESKTEAKTLREQLNKALTKKSSSQRKQISSLYSPLVRQKEKQNLTVAKEDYV</sequence>
<reference evidence="3" key="2">
    <citation type="submission" date="2017-05" db="UniProtKB">
        <authorList>
            <consortium name="EnsemblMetazoa"/>
        </authorList>
    </citation>
    <scope>IDENTIFICATION</scope>
</reference>
<proteinExistence type="predicted"/>
<dbReference type="InParanoid" id="A0A1X7V9J3"/>
<evidence type="ECO:0000313" key="3">
    <source>
        <dbReference type="EnsemblMetazoa" id="Aqu2.1.36444_001"/>
    </source>
</evidence>
<feature type="coiled-coil region" evidence="1">
    <location>
        <begin position="339"/>
        <end position="380"/>
    </location>
</feature>
<evidence type="ECO:0000313" key="4">
    <source>
        <dbReference type="Proteomes" id="UP000007879"/>
    </source>
</evidence>
<dbReference type="EnsemblMetazoa" id="Aqu2.1.36444_001">
    <property type="protein sequence ID" value="Aqu2.1.36444_001"/>
    <property type="gene ID" value="Aqu2.1.36444"/>
</dbReference>
<dbReference type="EnsemblMetazoa" id="XM_003385197.3">
    <property type="protein sequence ID" value="XP_003385245.1"/>
    <property type="gene ID" value="LOC100637034"/>
</dbReference>
<feature type="coiled-coil region" evidence="1">
    <location>
        <begin position="11"/>
        <end position="112"/>
    </location>
</feature>
<dbReference type="KEGG" id="aqu:100637034"/>
<dbReference type="Proteomes" id="UP000007879">
    <property type="component" value="Unassembled WGS sequence"/>
</dbReference>
<accession>A0A1X7V9J3</accession>
<feature type="region of interest" description="Disordered" evidence="2">
    <location>
        <begin position="141"/>
        <end position="180"/>
    </location>
</feature>
<keyword evidence="1" id="KW-0175">Coiled coil</keyword>
<evidence type="ECO:0000256" key="1">
    <source>
        <dbReference type="SAM" id="Coils"/>
    </source>
</evidence>
<evidence type="ECO:0000256" key="2">
    <source>
        <dbReference type="SAM" id="MobiDB-lite"/>
    </source>
</evidence>
<dbReference type="OrthoDB" id="10655250at2759"/>
<protein>
    <submittedName>
        <fullName evidence="3">Uncharacterized protein</fullName>
    </submittedName>
</protein>
<gene>
    <name evidence="3" type="primary">100637034</name>
</gene>
<reference evidence="4" key="1">
    <citation type="journal article" date="2010" name="Nature">
        <title>The Amphimedon queenslandica genome and the evolution of animal complexity.</title>
        <authorList>
            <person name="Srivastava M."/>
            <person name="Simakov O."/>
            <person name="Chapman J."/>
            <person name="Fahey B."/>
            <person name="Gauthier M.E."/>
            <person name="Mitros T."/>
            <person name="Richards G.S."/>
            <person name="Conaco C."/>
            <person name="Dacre M."/>
            <person name="Hellsten U."/>
            <person name="Larroux C."/>
            <person name="Putnam N.H."/>
            <person name="Stanke M."/>
            <person name="Adamska M."/>
            <person name="Darling A."/>
            <person name="Degnan S.M."/>
            <person name="Oakley T.H."/>
            <person name="Plachetzki D.C."/>
            <person name="Zhai Y."/>
            <person name="Adamski M."/>
            <person name="Calcino A."/>
            <person name="Cummins S.F."/>
            <person name="Goodstein D.M."/>
            <person name="Harris C."/>
            <person name="Jackson D.J."/>
            <person name="Leys S.P."/>
            <person name="Shu S."/>
            <person name="Woodcroft B.J."/>
            <person name="Vervoort M."/>
            <person name="Kosik K.S."/>
            <person name="Manning G."/>
            <person name="Degnan B.M."/>
            <person name="Rokhsar D.S."/>
        </authorList>
    </citation>
    <scope>NUCLEOTIDE SEQUENCE [LARGE SCALE GENOMIC DNA]</scope>
</reference>
<keyword evidence="4" id="KW-1185">Reference proteome</keyword>